<comment type="caution">
    <text evidence="3">The sequence shown here is derived from an EMBL/GenBank/DDBJ whole genome shotgun (WGS) entry which is preliminary data.</text>
</comment>
<feature type="compositionally biased region" description="Polar residues" evidence="1">
    <location>
        <begin position="10"/>
        <end position="26"/>
    </location>
</feature>
<name>A0A6A5B9Q7_NAEFO</name>
<reference evidence="3 4" key="1">
    <citation type="journal article" date="2019" name="Sci. Rep.">
        <title>Nanopore sequencing improves the draft genome of the human pathogenic amoeba Naegleria fowleri.</title>
        <authorList>
            <person name="Liechti N."/>
            <person name="Schurch N."/>
            <person name="Bruggmann R."/>
            <person name="Wittwer M."/>
        </authorList>
    </citation>
    <scope>NUCLEOTIDE SEQUENCE [LARGE SCALE GENOMIC DNA]</scope>
    <source>
        <strain evidence="3 4">ATCC 30894</strain>
    </source>
</reference>
<protein>
    <submittedName>
        <fullName evidence="3">Uncharacterized protein</fullName>
    </submittedName>
</protein>
<organism evidence="3 4">
    <name type="scientific">Naegleria fowleri</name>
    <name type="common">Brain eating amoeba</name>
    <dbReference type="NCBI Taxonomy" id="5763"/>
    <lineage>
        <taxon>Eukaryota</taxon>
        <taxon>Discoba</taxon>
        <taxon>Heterolobosea</taxon>
        <taxon>Tetramitia</taxon>
        <taxon>Eutetramitia</taxon>
        <taxon>Vahlkampfiidae</taxon>
        <taxon>Naegleria</taxon>
    </lineage>
</organism>
<feature type="region of interest" description="Disordered" evidence="1">
    <location>
        <begin position="58"/>
        <end position="126"/>
    </location>
</feature>
<gene>
    <name evidence="3" type="ORF">FDP41_006347</name>
</gene>
<dbReference type="GeneID" id="68113565"/>
<dbReference type="Proteomes" id="UP000444721">
    <property type="component" value="Unassembled WGS sequence"/>
</dbReference>
<evidence type="ECO:0000313" key="3">
    <source>
        <dbReference type="EMBL" id="KAF0974873.1"/>
    </source>
</evidence>
<dbReference type="EMBL" id="VFQX01000051">
    <property type="protein sequence ID" value="KAF0974873.1"/>
    <property type="molecule type" value="Genomic_DNA"/>
</dbReference>
<accession>A0A6A5B9Q7</accession>
<feature type="compositionally biased region" description="Polar residues" evidence="1">
    <location>
        <begin position="279"/>
        <end position="294"/>
    </location>
</feature>
<dbReference type="AlphaFoldDB" id="A0A6A5B9Q7"/>
<proteinExistence type="predicted"/>
<sequence length="335" mass="38112">MMSRDHNENDTSLIRRSITDGSTCETTPSDDIILASIDSTNIFSSLSPKILFETNHGNSSSDSCDFSSPQQTEEKQGGNYDIDVSGQTSSFRGSQQHCPESQQQEHIKIMTRDSQEASERGPTREEKQTQYSLFGMLLSFLSFLVWSLNVILQQLQSGWIFSPLDFDYFQPNIMLARERTEEDEHLIIKNQSSSEQSSEESSSHHHSTTNNERKSSLVLFIDDEPPLVTTTSQETTDVHPPTLTKKLSISLLEIENSLPKAILNEPQKISRLSFRKSNTKSPTLSKIPSYTGRTISPDLDPEQLYKHQRDEMIYLKHHLNCFKFPQTNDKEGESR</sequence>
<feature type="compositionally biased region" description="Low complexity" evidence="1">
    <location>
        <begin position="59"/>
        <end position="68"/>
    </location>
</feature>
<feature type="compositionally biased region" description="Polar residues" evidence="1">
    <location>
        <begin position="85"/>
        <end position="102"/>
    </location>
</feature>
<feature type="compositionally biased region" description="Basic and acidic residues" evidence="1">
    <location>
        <begin position="103"/>
        <end position="126"/>
    </location>
</feature>
<feature type="region of interest" description="Disordered" evidence="1">
    <location>
        <begin position="275"/>
        <end position="295"/>
    </location>
</feature>
<keyword evidence="2" id="KW-0472">Membrane</keyword>
<feature type="transmembrane region" description="Helical" evidence="2">
    <location>
        <begin position="131"/>
        <end position="152"/>
    </location>
</feature>
<evidence type="ECO:0000256" key="1">
    <source>
        <dbReference type="SAM" id="MobiDB-lite"/>
    </source>
</evidence>
<feature type="region of interest" description="Disordered" evidence="1">
    <location>
        <begin position="1"/>
        <end position="26"/>
    </location>
</feature>
<dbReference type="VEuPathDB" id="AmoebaDB:FDP41_006347"/>
<feature type="compositionally biased region" description="Low complexity" evidence="1">
    <location>
        <begin position="191"/>
        <end position="200"/>
    </location>
</feature>
<dbReference type="VEuPathDB" id="AmoebaDB:NfTy_076450"/>
<evidence type="ECO:0000313" key="4">
    <source>
        <dbReference type="Proteomes" id="UP000444721"/>
    </source>
</evidence>
<keyword evidence="2" id="KW-0812">Transmembrane</keyword>
<keyword evidence="2" id="KW-1133">Transmembrane helix</keyword>
<evidence type="ECO:0000256" key="2">
    <source>
        <dbReference type="SAM" id="Phobius"/>
    </source>
</evidence>
<keyword evidence="4" id="KW-1185">Reference proteome</keyword>
<feature type="region of interest" description="Disordered" evidence="1">
    <location>
        <begin position="189"/>
        <end position="215"/>
    </location>
</feature>
<dbReference type="RefSeq" id="XP_044559586.1">
    <property type="nucleotide sequence ID" value="XM_044709972.1"/>
</dbReference>
<dbReference type="VEuPathDB" id="AmoebaDB:NF0100410"/>